<dbReference type="InterPro" id="IPR005226">
    <property type="entry name" value="UPF0014_fam"/>
</dbReference>
<dbReference type="Proteomes" id="UP001621418">
    <property type="component" value="Chromosome"/>
</dbReference>
<evidence type="ECO:0000256" key="6">
    <source>
        <dbReference type="SAM" id="Phobius"/>
    </source>
</evidence>
<evidence type="ECO:0000313" key="8">
    <source>
        <dbReference type="Proteomes" id="UP001621418"/>
    </source>
</evidence>
<feature type="transmembrane region" description="Helical" evidence="6">
    <location>
        <begin position="213"/>
        <end position="237"/>
    </location>
</feature>
<feature type="transmembrane region" description="Helical" evidence="6">
    <location>
        <begin position="114"/>
        <end position="138"/>
    </location>
</feature>
<evidence type="ECO:0000256" key="2">
    <source>
        <dbReference type="ARBA" id="ARBA00005268"/>
    </source>
</evidence>
<sequence>MAVTLSIALIVLCVVMVIASAAVYRLAGLGSPWVVPRASIRAVLQLGAIALILAAAVRHLWSAALVLLVMFGAAVFTSVRRAEAGRSGIWLGLAIAAGIVAVMPVTLASGVVPIHGLTLVSIGGILLGGTMTATSLAARRGLDAVNQRWGEVEAALSLGFTGHQGRMMVLTGAATDALIPGVDQARTVGLVTLPGAFIGVLLTSGSAAQAGAVQILVLIGLMLSQTCAVAVTLELVARTVVSRSPDR</sequence>
<comment type="subcellular location">
    <subcellularLocation>
        <location evidence="1">Membrane</location>
        <topology evidence="1">Multi-pass membrane protein</topology>
    </subcellularLocation>
</comment>
<organism evidence="7 8">
    <name type="scientific">Nocardia salmonicida</name>
    <dbReference type="NCBI Taxonomy" id="53431"/>
    <lineage>
        <taxon>Bacteria</taxon>
        <taxon>Bacillati</taxon>
        <taxon>Actinomycetota</taxon>
        <taxon>Actinomycetes</taxon>
        <taxon>Mycobacteriales</taxon>
        <taxon>Nocardiaceae</taxon>
        <taxon>Nocardia</taxon>
    </lineage>
</organism>
<feature type="transmembrane region" description="Helical" evidence="6">
    <location>
        <begin position="45"/>
        <end position="76"/>
    </location>
</feature>
<keyword evidence="3 6" id="KW-0812">Transmembrane</keyword>
<dbReference type="PANTHER" id="PTHR30028:SF0">
    <property type="entry name" value="PROTEIN ALUMINUM SENSITIVE 3"/>
    <property type="match status" value="1"/>
</dbReference>
<name>A0ABZ1N5H1_9NOCA</name>
<protein>
    <submittedName>
        <fullName evidence="7">ABC transporter permease</fullName>
    </submittedName>
</protein>
<evidence type="ECO:0000256" key="3">
    <source>
        <dbReference type="ARBA" id="ARBA00022692"/>
    </source>
</evidence>
<dbReference type="EMBL" id="CP109527">
    <property type="protein sequence ID" value="WTY35183.1"/>
    <property type="molecule type" value="Genomic_DNA"/>
</dbReference>
<evidence type="ECO:0000256" key="4">
    <source>
        <dbReference type="ARBA" id="ARBA00022989"/>
    </source>
</evidence>
<feature type="transmembrane region" description="Helical" evidence="6">
    <location>
        <begin position="188"/>
        <end position="207"/>
    </location>
</feature>
<keyword evidence="4 6" id="KW-1133">Transmembrane helix</keyword>
<keyword evidence="8" id="KW-1185">Reference proteome</keyword>
<dbReference type="PANTHER" id="PTHR30028">
    <property type="entry name" value="UPF0014 INNER MEMBRANE PROTEIN YBBM-RELATED"/>
    <property type="match status" value="1"/>
</dbReference>
<dbReference type="RefSeq" id="WP_405147499.1">
    <property type="nucleotide sequence ID" value="NZ_CP109527.1"/>
</dbReference>
<evidence type="ECO:0000313" key="7">
    <source>
        <dbReference type="EMBL" id="WTY35183.1"/>
    </source>
</evidence>
<dbReference type="Pfam" id="PF03649">
    <property type="entry name" value="UPF0014"/>
    <property type="match status" value="1"/>
</dbReference>
<gene>
    <name evidence="7" type="ORF">OG308_28365</name>
</gene>
<proteinExistence type="inferred from homology"/>
<evidence type="ECO:0000256" key="1">
    <source>
        <dbReference type="ARBA" id="ARBA00004141"/>
    </source>
</evidence>
<reference evidence="7 8" key="1">
    <citation type="submission" date="2022-10" db="EMBL/GenBank/DDBJ databases">
        <title>The complete genomes of actinobacterial strains from the NBC collection.</title>
        <authorList>
            <person name="Joergensen T.S."/>
            <person name="Alvarez Arevalo M."/>
            <person name="Sterndorff E.B."/>
            <person name="Faurdal D."/>
            <person name="Vuksanovic O."/>
            <person name="Mourched A.-S."/>
            <person name="Charusanti P."/>
            <person name="Shaw S."/>
            <person name="Blin K."/>
            <person name="Weber T."/>
        </authorList>
    </citation>
    <scope>NUCLEOTIDE SEQUENCE [LARGE SCALE GENOMIC DNA]</scope>
    <source>
        <strain evidence="7 8">NBC_01413</strain>
    </source>
</reference>
<feature type="transmembrane region" description="Helical" evidence="6">
    <location>
        <begin position="88"/>
        <end position="108"/>
    </location>
</feature>
<accession>A0ABZ1N5H1</accession>
<evidence type="ECO:0000256" key="5">
    <source>
        <dbReference type="ARBA" id="ARBA00023136"/>
    </source>
</evidence>
<comment type="similarity">
    <text evidence="2">Belongs to the UPF0014 family.</text>
</comment>
<keyword evidence="5 6" id="KW-0472">Membrane</keyword>